<evidence type="ECO:0000256" key="6">
    <source>
        <dbReference type="ARBA" id="ARBA00023004"/>
    </source>
</evidence>
<keyword evidence="7" id="KW-0503">Monooxygenase</keyword>
<feature type="region of interest" description="Disordered" evidence="8">
    <location>
        <begin position="312"/>
        <end position="347"/>
    </location>
</feature>
<evidence type="ECO:0000256" key="7">
    <source>
        <dbReference type="ARBA" id="ARBA00023033"/>
    </source>
</evidence>
<keyword evidence="4" id="KW-0479">Metal-binding</keyword>
<gene>
    <name evidence="9" type="ORF">CB5_LOCUS31412</name>
</gene>
<evidence type="ECO:0000256" key="1">
    <source>
        <dbReference type="ARBA" id="ARBA00001971"/>
    </source>
</evidence>
<keyword evidence="5" id="KW-0560">Oxidoreductase</keyword>
<dbReference type="PANTHER" id="PTHR47955:SF19">
    <property type="entry name" value="CYTOCHROME P450 71A9-LIKE ISOFORM X1"/>
    <property type="match status" value="1"/>
</dbReference>
<dbReference type="GO" id="GO:0005506">
    <property type="term" value="F:iron ion binding"/>
    <property type="evidence" value="ECO:0007669"/>
    <property type="project" value="InterPro"/>
</dbReference>
<dbReference type="EMBL" id="CAJEUB010000072">
    <property type="protein sequence ID" value="CAD1848201.1"/>
    <property type="molecule type" value="Genomic_DNA"/>
</dbReference>
<evidence type="ECO:0000256" key="2">
    <source>
        <dbReference type="ARBA" id="ARBA00010617"/>
    </source>
</evidence>
<dbReference type="SUPFAM" id="SSF48264">
    <property type="entry name" value="Cytochrome P450"/>
    <property type="match status" value="5"/>
</dbReference>
<name>A0A6V7QZ46_ANACO</name>
<sequence>MALPHVIASLLLPFLLVLLVLLLLPLLFLTRRKGCSTSLKLPPAPPKLPVIGNLHQLGILPHRSLSRHSQRYGPLMYLKLGSRPTIVVSSADMAREILKTHDLESCSRPSLTSYTKLSYGGSDIGLAAYGEQWRELRRICIIELFSAKKVASFRSIREEEVERTMNSISSYSSSSLPVDLRKELIALTSTITCRMAFGRSYHDAASRFQAILNETQAMLAGFFIADYLPIIGWADWLTGMRARLEKNFIDLDRFYQRVIDEHLDTVQQQRGSSEDFVHILLRMQKDENSLTTDQIKAVLMVTFPSCSPTPPCFTHRKKKQDQSITKTSPGPSHAPINRQPPPVRECPHRSLSRLSQRYGPLMRLKLGSRPTIVVSSANMAQEILKTHDLESCSRPSLTSYTKLSYASADIAFAAYGEYWRELRRIFIIELLSAKKVASFRSIREEEVERTMSSISSYSSSSLPVDLSKELIALTSTITCRMAFGRSYCDIGSRFQMILNEAQAMLGGFFIADYFPIIGWADWLTGMRARLEKNFTDLDRFYQQVIDEHLNTGQQQQQCDSGEDFVHILLRMQKEEKSLTADKIKAALMADRRGVLCRHGPGDPKDTRSGVLQPTVLTSYTKLSYGGSDIGLAAYGEQWRELRRICIIELFSAKKVASFRSIREDEVERTMSFISDCSTSYLPVDLSKELLALTSTITCRMAFGRSFHDVGSRFQAILNETQAILASLFIADYLPIIGWADWLTGMRARLEKNFIDLDRFYQKVIDEHLDTMRQQRDSSEDFVHMLLRMQKNENSLTTDQIKGVLMVTFPSCSPTAPSSTHRKKKQDQSITKTSPGPPKLPLIGNLHQLGSLPWRSLSRLSQQYGPLMYLKLGSRPTIVVSSANIAREILKTHDLESCSRPSLTSYAKLSYGSSDIALSAYSEKWRELRRVFIIELLSSKKVASFRSIREEEVERTMSFISDCSNSSLPVDLSKELIALTSTITCRMAFGRTYQDVSSRLQTILKETVVLLAGFFIADYLPIIGWADWLTGMRARLEKNFTDLDRLYQQVIDEHLNTLQQHDSGEDFVHILLRMQKDEKSLTTDQIKAAIFAFPSCSPTTTPSSTPHKKKQDFQSITKTSPAPPKLPLIGNLHQLGILPHRSLSRLSQQYGPLMHLMLGSRPSIVVSSADMAREILKTHDLESCSRPSLTSFTKLSYGGSDIGLAGYGEQWRELRRISVIELFSAKKVASFRSIREEEVERTMSLISSYSSSSLPVDLSKELIELTTAITCRMAFGRSYHDVGSRFQAILNETQAMLAGFFIADYLPIIGWADWLTGMRARLRKNFTDLDLFYQQVIDKHLDTLQQQQQQRDSGEDFVHLLLRMQKEEKSLTTDQIKAVLMVGKIR</sequence>
<protein>
    <recommendedName>
        <fullName evidence="10">Cytochrome P450</fullName>
    </recommendedName>
</protein>
<dbReference type="GO" id="GO:0020037">
    <property type="term" value="F:heme binding"/>
    <property type="evidence" value="ECO:0007669"/>
    <property type="project" value="InterPro"/>
</dbReference>
<dbReference type="GO" id="GO:0004497">
    <property type="term" value="F:monooxygenase activity"/>
    <property type="evidence" value="ECO:0007669"/>
    <property type="project" value="UniProtKB-KW"/>
</dbReference>
<dbReference type="InterPro" id="IPR001128">
    <property type="entry name" value="Cyt_P450"/>
</dbReference>
<comment type="similarity">
    <text evidence="2">Belongs to the cytochrome P450 family.</text>
</comment>
<dbReference type="InterPro" id="IPR036396">
    <property type="entry name" value="Cyt_P450_sf"/>
</dbReference>
<accession>A0A6V7QZ46</accession>
<evidence type="ECO:0000256" key="8">
    <source>
        <dbReference type="SAM" id="MobiDB-lite"/>
    </source>
</evidence>
<dbReference type="PRINTS" id="PR00463">
    <property type="entry name" value="EP450I"/>
</dbReference>
<evidence type="ECO:0000313" key="9">
    <source>
        <dbReference type="EMBL" id="CAD1848201.1"/>
    </source>
</evidence>
<comment type="cofactor">
    <cofactor evidence="1">
        <name>heme</name>
        <dbReference type="ChEBI" id="CHEBI:30413"/>
    </cofactor>
</comment>
<keyword evidence="3" id="KW-0349">Heme</keyword>
<reference evidence="9" key="1">
    <citation type="submission" date="2020-07" db="EMBL/GenBank/DDBJ databases">
        <authorList>
            <person name="Lin J."/>
        </authorList>
    </citation>
    <scope>NUCLEOTIDE SEQUENCE</scope>
</reference>
<feature type="region of interest" description="Disordered" evidence="8">
    <location>
        <begin position="812"/>
        <end position="838"/>
    </location>
</feature>
<dbReference type="InterPro" id="IPR002401">
    <property type="entry name" value="Cyt_P450_E_grp-I"/>
</dbReference>
<evidence type="ECO:0000256" key="4">
    <source>
        <dbReference type="ARBA" id="ARBA00022723"/>
    </source>
</evidence>
<dbReference type="Pfam" id="PF00067">
    <property type="entry name" value="p450"/>
    <property type="match status" value="5"/>
</dbReference>
<dbReference type="GO" id="GO:0016705">
    <property type="term" value="F:oxidoreductase activity, acting on paired donors, with incorporation or reduction of molecular oxygen"/>
    <property type="evidence" value="ECO:0007669"/>
    <property type="project" value="InterPro"/>
</dbReference>
<keyword evidence="6" id="KW-0408">Iron</keyword>
<evidence type="ECO:0008006" key="10">
    <source>
        <dbReference type="Google" id="ProtNLM"/>
    </source>
</evidence>
<dbReference type="PANTHER" id="PTHR47955">
    <property type="entry name" value="CYTOCHROME P450 FAMILY 71 PROTEIN"/>
    <property type="match status" value="1"/>
</dbReference>
<dbReference type="Gene3D" id="1.10.630.10">
    <property type="entry name" value="Cytochrome P450"/>
    <property type="match status" value="5"/>
</dbReference>
<organism evidence="9">
    <name type="scientific">Ananas comosus var. bracteatus</name>
    <name type="common">red pineapple</name>
    <dbReference type="NCBI Taxonomy" id="296719"/>
    <lineage>
        <taxon>Eukaryota</taxon>
        <taxon>Viridiplantae</taxon>
        <taxon>Streptophyta</taxon>
        <taxon>Embryophyta</taxon>
        <taxon>Tracheophyta</taxon>
        <taxon>Spermatophyta</taxon>
        <taxon>Magnoliopsida</taxon>
        <taxon>Liliopsida</taxon>
        <taxon>Poales</taxon>
        <taxon>Bromeliaceae</taxon>
        <taxon>Bromelioideae</taxon>
        <taxon>Ananas</taxon>
    </lineage>
</organism>
<proteinExistence type="inferred from homology"/>
<evidence type="ECO:0000256" key="5">
    <source>
        <dbReference type="ARBA" id="ARBA00023002"/>
    </source>
</evidence>
<evidence type="ECO:0000256" key="3">
    <source>
        <dbReference type="ARBA" id="ARBA00022617"/>
    </source>
</evidence>